<comment type="caution">
    <text evidence="1">The sequence shown here is derived from an EMBL/GenBank/DDBJ whole genome shotgun (WGS) entry which is preliminary data.</text>
</comment>
<name>A0ACB7YVA8_9ERIC</name>
<dbReference type="Proteomes" id="UP000828048">
    <property type="component" value="Chromosome 3"/>
</dbReference>
<proteinExistence type="predicted"/>
<organism evidence="1 2">
    <name type="scientific">Vaccinium darrowii</name>
    <dbReference type="NCBI Taxonomy" id="229202"/>
    <lineage>
        <taxon>Eukaryota</taxon>
        <taxon>Viridiplantae</taxon>
        <taxon>Streptophyta</taxon>
        <taxon>Embryophyta</taxon>
        <taxon>Tracheophyta</taxon>
        <taxon>Spermatophyta</taxon>
        <taxon>Magnoliopsida</taxon>
        <taxon>eudicotyledons</taxon>
        <taxon>Gunneridae</taxon>
        <taxon>Pentapetalae</taxon>
        <taxon>asterids</taxon>
        <taxon>Ericales</taxon>
        <taxon>Ericaceae</taxon>
        <taxon>Vaccinioideae</taxon>
        <taxon>Vaccinieae</taxon>
        <taxon>Vaccinium</taxon>
    </lineage>
</organism>
<protein>
    <submittedName>
        <fullName evidence="1">Uncharacterized protein</fullName>
    </submittedName>
</protein>
<reference evidence="1 2" key="1">
    <citation type="journal article" date="2021" name="Hortic Res">
        <title>High-quality reference genome and annotation aids understanding of berry development for evergreen blueberry (Vaccinium darrowii).</title>
        <authorList>
            <person name="Yu J."/>
            <person name="Hulse-Kemp A.M."/>
            <person name="Babiker E."/>
            <person name="Staton M."/>
        </authorList>
    </citation>
    <scope>NUCLEOTIDE SEQUENCE [LARGE SCALE GENOMIC DNA]</scope>
    <source>
        <strain evidence="2">cv. NJ 8807/NJ 8810</strain>
        <tissue evidence="1">Young leaf</tissue>
    </source>
</reference>
<evidence type="ECO:0000313" key="2">
    <source>
        <dbReference type="Proteomes" id="UP000828048"/>
    </source>
</evidence>
<accession>A0ACB7YVA8</accession>
<gene>
    <name evidence="1" type="ORF">Vadar_013913</name>
</gene>
<sequence>MFHWIQLWWDTWNLRAVILFSLFLQTFLFFSAPLRKRTSNSLVTIPIWLAYNLADATAIFGVGLISKPCGNALGASANPELMTFWAPFLLLHLGGPDTITAFALEDNELWLRHLLELVVQLATSAYVFISNNLQLWLPTLLVFISALIKSTERIRSLYLASWRRFRDSMIREPDPGKSYHNLIMDEYFPNQESGLPAHPENVEAPNPEPSVGDENEPMPNLGYNDLLDMDLLEAAYRHFETVKGLIADLKFSSRERDKSRSHFLKLTPEQAFISVETELNFLYDILFTKTPVISCYSRFNPSRFVSSVSCLAAFLLFHLMDPKHKFLHHKIDVEITYALLIGTIVHDVIAFFVICISDWNYVFVMPYRTDTCNPLNLLYGICVFIGAIIKIIVFAFIPIMNRRWSRCISQFNLIFYCLHPRSKKWDKLIGKLGLTNILDGTKYVETKRCNELLRDFIFEELKIKSKMAVAIKTSIEICSAKGDWVLTREDGCDNLLPYTLHADYDKILILWHIATELCYITEEGNSENEQEISKVLSDYMLYLIIMEPSMMSAVAGTAQIRFRDTCATAKLFFQDRGVLEKEEDGHKVDMIQACKSILNIPMVVKPSTVKGDTSKTVFFDACILAKELKKLEKNKWKILSKVWVELLSYAACRCNANSHATQLSKGGQLISLVWLLMVHLGLGDQFEVSEDHQTDPLSRDENHQQPYQRSTTVPKINNHTIDKSSSRLVVFQLLLLSTGAAATSLSISSNGIRNGNRLLMSEAIEVWANLKTLGLSYGGDDDEVISKIAHLEEIDEERFQMLKAEDGKGRRLTGSLLV</sequence>
<evidence type="ECO:0000313" key="1">
    <source>
        <dbReference type="EMBL" id="KAH7857552.1"/>
    </source>
</evidence>
<keyword evidence="2" id="KW-1185">Reference proteome</keyword>
<dbReference type="EMBL" id="CM037153">
    <property type="protein sequence ID" value="KAH7857552.1"/>
    <property type="molecule type" value="Genomic_DNA"/>
</dbReference>